<evidence type="ECO:0000259" key="3">
    <source>
        <dbReference type="Pfam" id="PF01648"/>
    </source>
</evidence>
<dbReference type="HOGENOM" id="CLU_104083_3_0_10"/>
<evidence type="ECO:0000313" key="4">
    <source>
        <dbReference type="EMBL" id="ADZ77259.1"/>
    </source>
</evidence>
<comment type="similarity">
    <text evidence="1">Belongs to the P-Pant transferase superfamily. Gsp/Sfp/HetI/AcpT family.</text>
</comment>
<dbReference type="STRING" id="743722.Sph21_0680"/>
<proteinExistence type="inferred from homology"/>
<dbReference type="GO" id="GO:0008897">
    <property type="term" value="F:holo-[acyl-carrier-protein] synthase activity"/>
    <property type="evidence" value="ECO:0007669"/>
    <property type="project" value="InterPro"/>
</dbReference>
<dbReference type="PATRIC" id="fig|743722.3.peg.734"/>
<name>F4C9W9_SPHS2</name>
<sequence>MAIDKNLLLLFMGLVYLKEVNPHTRFAIWKIEETAEELLAKLQLNRSEKAFLERLNKGKRTLNWLGTRVLLRTMLDTPGYIDCPSDENGKPYLVNFPHKISLSHSFDYAACMLSTRYEVGIDMELVKPKIEVIASKFMKPEELAQLQPEHHYVEQLLTCWTAKEAVYKLQGKKGVSFKDNIYIEPFTYQEQGGSIVAHLQGPHQHAIYTVYYERFREFMLGYVMG</sequence>
<dbReference type="GO" id="GO:0019878">
    <property type="term" value="P:lysine biosynthetic process via aminoadipic acid"/>
    <property type="evidence" value="ECO:0007669"/>
    <property type="project" value="TreeGrafter"/>
</dbReference>
<dbReference type="SUPFAM" id="SSF56214">
    <property type="entry name" value="4'-phosphopantetheinyl transferase"/>
    <property type="match status" value="2"/>
</dbReference>
<accession>F4C9W9</accession>
<dbReference type="Pfam" id="PF01648">
    <property type="entry name" value="ACPS"/>
    <property type="match status" value="1"/>
</dbReference>
<dbReference type="PANTHER" id="PTHR12215">
    <property type="entry name" value="PHOSPHOPANTETHEINE TRANSFERASE"/>
    <property type="match status" value="1"/>
</dbReference>
<keyword evidence="2 4" id="KW-0808">Transferase</keyword>
<dbReference type="AlphaFoldDB" id="F4C9W9"/>
<reference evidence="4" key="1">
    <citation type="submission" date="2011-03" db="EMBL/GenBank/DDBJ databases">
        <title>Complete sequence of Sphingobacterium sp. 21.</title>
        <authorList>
            <consortium name="US DOE Joint Genome Institute"/>
            <person name="Lucas S."/>
            <person name="Copeland A."/>
            <person name="Lapidus A."/>
            <person name="Cheng J.-F."/>
            <person name="Goodwin L."/>
            <person name="Pitluck S."/>
            <person name="Davenport K."/>
            <person name="Detter J.C."/>
            <person name="Han C."/>
            <person name="Tapia R."/>
            <person name="Land M."/>
            <person name="Hauser L."/>
            <person name="Kyrpides N."/>
            <person name="Ivanova N."/>
            <person name="Ovchinnikova G."/>
            <person name="Pagani I."/>
            <person name="Siebers A.K."/>
            <person name="Allgaier M."/>
            <person name="Thelen M.P."/>
            <person name="Hugenholtz P."/>
            <person name="Woyke T."/>
        </authorList>
    </citation>
    <scope>NUCLEOTIDE SEQUENCE</scope>
    <source>
        <strain evidence="4">21</strain>
    </source>
</reference>
<dbReference type="GO" id="GO:0005829">
    <property type="term" value="C:cytosol"/>
    <property type="evidence" value="ECO:0007669"/>
    <property type="project" value="TreeGrafter"/>
</dbReference>
<dbReference type="eggNOG" id="COG2091">
    <property type="taxonomic scope" value="Bacteria"/>
</dbReference>
<feature type="domain" description="4'-phosphopantetheinyl transferase" evidence="3">
    <location>
        <begin position="119"/>
        <end position="199"/>
    </location>
</feature>
<evidence type="ECO:0000256" key="2">
    <source>
        <dbReference type="ARBA" id="ARBA00022679"/>
    </source>
</evidence>
<dbReference type="Gene3D" id="3.90.470.20">
    <property type="entry name" value="4'-phosphopantetheinyl transferase domain"/>
    <property type="match status" value="1"/>
</dbReference>
<dbReference type="EMBL" id="CP002584">
    <property type="protein sequence ID" value="ADZ77259.1"/>
    <property type="molecule type" value="Genomic_DNA"/>
</dbReference>
<dbReference type="PANTHER" id="PTHR12215:SF10">
    <property type="entry name" value="L-AMINOADIPATE-SEMIALDEHYDE DEHYDROGENASE-PHOSPHOPANTETHEINYL TRANSFERASE"/>
    <property type="match status" value="1"/>
</dbReference>
<dbReference type="InterPro" id="IPR050559">
    <property type="entry name" value="P-Pant_transferase_sf"/>
</dbReference>
<dbReference type="InterPro" id="IPR008278">
    <property type="entry name" value="4-PPantetheinyl_Trfase_dom"/>
</dbReference>
<organism evidence="4">
    <name type="scientific">Sphingobacterium sp. (strain 21)</name>
    <dbReference type="NCBI Taxonomy" id="743722"/>
    <lineage>
        <taxon>Bacteria</taxon>
        <taxon>Pseudomonadati</taxon>
        <taxon>Bacteroidota</taxon>
        <taxon>Sphingobacteriia</taxon>
        <taxon>Sphingobacteriales</taxon>
        <taxon>Sphingobacteriaceae</taxon>
        <taxon>Sphingobacterium</taxon>
    </lineage>
</organism>
<dbReference type="KEGG" id="shg:Sph21_0680"/>
<dbReference type="GO" id="GO:0000287">
    <property type="term" value="F:magnesium ion binding"/>
    <property type="evidence" value="ECO:0007669"/>
    <property type="project" value="InterPro"/>
</dbReference>
<gene>
    <name evidence="4" type="ordered locus">Sph21_0680</name>
</gene>
<dbReference type="InterPro" id="IPR037143">
    <property type="entry name" value="4-PPantetheinyl_Trfase_dom_sf"/>
</dbReference>
<protein>
    <submittedName>
        <fullName evidence="4">4'-phosphopantetheinyl transferase</fullName>
    </submittedName>
</protein>
<evidence type="ECO:0000256" key="1">
    <source>
        <dbReference type="ARBA" id="ARBA00010990"/>
    </source>
</evidence>